<name>A0ABU7CDF2_9TELE</name>
<reference evidence="1 2" key="1">
    <citation type="submission" date="2021-07" db="EMBL/GenBank/DDBJ databases">
        <authorList>
            <person name="Palmer J.M."/>
        </authorList>
    </citation>
    <scope>NUCLEOTIDE SEQUENCE [LARGE SCALE GENOMIC DNA]</scope>
    <source>
        <strain evidence="1 2">AT_MEX2019</strain>
        <tissue evidence="1">Muscle</tissue>
    </source>
</reference>
<organism evidence="1 2">
    <name type="scientific">Ataeniobius toweri</name>
    <dbReference type="NCBI Taxonomy" id="208326"/>
    <lineage>
        <taxon>Eukaryota</taxon>
        <taxon>Metazoa</taxon>
        <taxon>Chordata</taxon>
        <taxon>Craniata</taxon>
        <taxon>Vertebrata</taxon>
        <taxon>Euteleostomi</taxon>
        <taxon>Actinopterygii</taxon>
        <taxon>Neopterygii</taxon>
        <taxon>Teleostei</taxon>
        <taxon>Neoteleostei</taxon>
        <taxon>Acanthomorphata</taxon>
        <taxon>Ovalentaria</taxon>
        <taxon>Atherinomorphae</taxon>
        <taxon>Cyprinodontiformes</taxon>
        <taxon>Goodeidae</taxon>
        <taxon>Ataeniobius</taxon>
    </lineage>
</organism>
<accession>A0ABU7CDF2</accession>
<comment type="caution">
    <text evidence="1">The sequence shown here is derived from an EMBL/GenBank/DDBJ whole genome shotgun (WGS) entry which is preliminary data.</text>
</comment>
<dbReference type="EMBL" id="JAHUTI010088695">
    <property type="protein sequence ID" value="MED6260191.1"/>
    <property type="molecule type" value="Genomic_DNA"/>
</dbReference>
<gene>
    <name evidence="1" type="ORF">ATANTOWER_007209</name>
</gene>
<protein>
    <submittedName>
        <fullName evidence="1">Uncharacterized protein</fullName>
    </submittedName>
</protein>
<sequence>MCCLLWKSFRCPSLAKYRHCSISSSLTPLLSYTLQSSFIKLGTMQRCSKVLRFFRLSYHNCVKMKSSRGP</sequence>
<keyword evidence="2" id="KW-1185">Reference proteome</keyword>
<evidence type="ECO:0000313" key="2">
    <source>
        <dbReference type="Proteomes" id="UP001345963"/>
    </source>
</evidence>
<evidence type="ECO:0000313" key="1">
    <source>
        <dbReference type="EMBL" id="MED6260191.1"/>
    </source>
</evidence>
<dbReference type="Proteomes" id="UP001345963">
    <property type="component" value="Unassembled WGS sequence"/>
</dbReference>
<proteinExistence type="predicted"/>